<sequence length="80" mass="9057">MENTHDNNLTDNNASEVEQKNTEIKTSTLPTPEQGVQHDDEGNIIKTAANAIPPKAWKNQKKAYDDAFEKNKNQQLDDDF</sequence>
<keyword evidence="3" id="KW-1185">Reference proteome</keyword>
<dbReference type="RefSeq" id="WP_076385613.1">
    <property type="nucleotide sequence ID" value="NZ_DAOOBN010000014.1"/>
</dbReference>
<organism evidence="2 3">
    <name type="scientific">Kaistella chaponensis</name>
    <dbReference type="NCBI Taxonomy" id="713588"/>
    <lineage>
        <taxon>Bacteria</taxon>
        <taxon>Pseudomonadati</taxon>
        <taxon>Bacteroidota</taxon>
        <taxon>Flavobacteriia</taxon>
        <taxon>Flavobacteriales</taxon>
        <taxon>Weeksellaceae</taxon>
        <taxon>Chryseobacterium group</taxon>
        <taxon>Kaistella</taxon>
    </lineage>
</organism>
<evidence type="ECO:0000313" key="3">
    <source>
        <dbReference type="Proteomes" id="UP000185839"/>
    </source>
</evidence>
<name>A0A1N7K8U7_9FLAO</name>
<dbReference type="AlphaFoldDB" id="A0A1N7K8U7"/>
<evidence type="ECO:0000256" key="1">
    <source>
        <dbReference type="SAM" id="MobiDB-lite"/>
    </source>
</evidence>
<evidence type="ECO:0000313" key="2">
    <source>
        <dbReference type="EMBL" id="SIS57988.1"/>
    </source>
</evidence>
<feature type="region of interest" description="Disordered" evidence="1">
    <location>
        <begin position="1"/>
        <end position="40"/>
    </location>
</feature>
<accession>A0A1N7K8U7</accession>
<dbReference type="EMBL" id="FTOI01000003">
    <property type="protein sequence ID" value="SIS57988.1"/>
    <property type="molecule type" value="Genomic_DNA"/>
</dbReference>
<feature type="compositionally biased region" description="Polar residues" evidence="1">
    <location>
        <begin position="1"/>
        <end position="16"/>
    </location>
</feature>
<proteinExistence type="predicted"/>
<protein>
    <submittedName>
        <fullName evidence="2">Uncharacterized protein</fullName>
    </submittedName>
</protein>
<reference evidence="3" key="1">
    <citation type="submission" date="2017-01" db="EMBL/GenBank/DDBJ databases">
        <authorList>
            <person name="Varghese N."/>
            <person name="Submissions S."/>
        </authorList>
    </citation>
    <scope>NUCLEOTIDE SEQUENCE [LARGE SCALE GENOMIC DNA]</scope>
    <source>
        <strain evidence="3">DSM 23145</strain>
    </source>
</reference>
<dbReference type="OrthoDB" id="1274393at2"/>
<dbReference type="STRING" id="713588.SAMN05421789_10373"/>
<dbReference type="Proteomes" id="UP000185839">
    <property type="component" value="Unassembled WGS sequence"/>
</dbReference>
<gene>
    <name evidence="2" type="ORF">SAMN05421789_10373</name>
</gene>